<dbReference type="OMA" id="ACHKEPS"/>
<feature type="signal peptide" evidence="1">
    <location>
        <begin position="1"/>
        <end position="15"/>
    </location>
</feature>
<dbReference type="Ensembl" id="ENSMMUT00000089173.1">
    <property type="protein sequence ID" value="ENSMMUP00000075628.1"/>
    <property type="gene ID" value="ENSMMUG00000061647.1"/>
</dbReference>
<proteinExistence type="predicted"/>
<evidence type="ECO:0000256" key="1">
    <source>
        <dbReference type="SAM" id="SignalP"/>
    </source>
</evidence>
<organism evidence="2 3">
    <name type="scientific">Macaca mulatta</name>
    <name type="common">Rhesus macaque</name>
    <dbReference type="NCBI Taxonomy" id="9544"/>
    <lineage>
        <taxon>Eukaryota</taxon>
        <taxon>Metazoa</taxon>
        <taxon>Chordata</taxon>
        <taxon>Craniata</taxon>
        <taxon>Vertebrata</taxon>
        <taxon>Euteleostomi</taxon>
        <taxon>Mammalia</taxon>
        <taxon>Eutheria</taxon>
        <taxon>Euarchontoglires</taxon>
        <taxon>Primates</taxon>
        <taxon>Haplorrhini</taxon>
        <taxon>Catarrhini</taxon>
        <taxon>Cercopithecidae</taxon>
        <taxon>Cercopithecinae</taxon>
        <taxon>Macaca</taxon>
    </lineage>
</organism>
<keyword evidence="1" id="KW-0732">Signal</keyword>
<dbReference type="InParanoid" id="A0A5F8ACG7"/>
<evidence type="ECO:0000313" key="2">
    <source>
        <dbReference type="Ensembl" id="ENSMMUP00000075628.1"/>
    </source>
</evidence>
<dbReference type="GeneTree" id="ENSGT01150000286943"/>
<reference evidence="2" key="4">
    <citation type="submission" date="2025-09" db="UniProtKB">
        <authorList>
            <consortium name="Ensembl"/>
        </authorList>
    </citation>
    <scope>IDENTIFICATION</scope>
    <source>
        <strain evidence="2">17573</strain>
    </source>
</reference>
<sequence>MAWGRLFFSLRRSLTLLPRLECSGTILAHCNLRFLGSRDSPALASPVAGNTGVHHHAWLIFVFLVEMGFHHVGQATLKLLTSGDPPALASQSAGITGMSHHAHPGKTIF</sequence>
<protein>
    <submittedName>
        <fullName evidence="2">Uncharacterized protein</fullName>
    </submittedName>
</protein>
<dbReference type="VEuPathDB" id="HostDB:ENSMMUG00000061647"/>
<dbReference type="PANTHER" id="PTHR12138:SF161">
    <property type="entry name" value="SECRETED PROTEIN"/>
    <property type="match status" value="1"/>
</dbReference>
<name>A0A5F8ACG7_MACMU</name>
<reference evidence="3" key="1">
    <citation type="journal article" date="2007" name="Science">
        <title>Evolutionary and biomedical insights from the rhesus macaque genome.</title>
        <authorList>
            <person name="Gibbs R.A."/>
            <person name="Rogers J."/>
            <person name="Katze M.G."/>
            <person name="Bumgarner R."/>
            <person name="Weinstock G.M."/>
            <person name="Mardis E.R."/>
            <person name="Remington K.A."/>
            <person name="Strausberg R.L."/>
            <person name="Venter J.C."/>
            <person name="Wilson R.K."/>
            <person name="Batzer M.A."/>
            <person name="Bustamante C.D."/>
            <person name="Eichler E.E."/>
            <person name="Hahn M.W."/>
            <person name="Hardison R.C."/>
            <person name="Makova K.D."/>
            <person name="Miller W."/>
            <person name="Milosavljevic A."/>
            <person name="Palermo R.E."/>
            <person name="Siepel A."/>
            <person name="Sikela J.M."/>
            <person name="Attaway T."/>
            <person name="Bell S."/>
            <person name="Bernard K.E."/>
            <person name="Buhay C.J."/>
            <person name="Chandrabose M.N."/>
            <person name="Dao M."/>
            <person name="Davis C."/>
            <person name="Delehaunty K.D."/>
            <person name="Ding Y."/>
            <person name="Dinh H.H."/>
            <person name="Dugan-Rocha S."/>
            <person name="Fulton L.A."/>
            <person name="Gabisi R.A."/>
            <person name="Garner T.T."/>
            <person name="Godfrey J."/>
            <person name="Hawes A.C."/>
            <person name="Hernandez J."/>
            <person name="Hines S."/>
            <person name="Holder M."/>
            <person name="Hume J."/>
            <person name="Jhangiani S.N."/>
            <person name="Joshi V."/>
            <person name="Khan Z.M."/>
            <person name="Kirkness E.F."/>
            <person name="Cree A."/>
            <person name="Fowler R.G."/>
            <person name="Lee S."/>
            <person name="Lewis L.R."/>
            <person name="Li Z."/>
            <person name="Liu Y.-S."/>
            <person name="Moore S.M."/>
            <person name="Muzny D."/>
            <person name="Nazareth L.V."/>
            <person name="Ngo D.N."/>
            <person name="Okwuonu G.O."/>
            <person name="Pai G."/>
            <person name="Parker D."/>
            <person name="Paul H.A."/>
            <person name="Pfannkoch C."/>
            <person name="Pohl C.S."/>
            <person name="Rogers Y.-H.C."/>
            <person name="Ruiz S.J."/>
            <person name="Sabo A."/>
            <person name="Santibanez J."/>
            <person name="Schneider B.W."/>
            <person name="Smith S.M."/>
            <person name="Sodergren E."/>
            <person name="Svatek A.F."/>
            <person name="Utterback T.R."/>
            <person name="Vattathil S."/>
            <person name="Warren W."/>
            <person name="White C.S."/>
            <person name="Chinwalla A.T."/>
            <person name="Feng Y."/>
            <person name="Halpern A.L."/>
            <person name="Hillier L.W."/>
            <person name="Huang X."/>
            <person name="Minx P."/>
            <person name="Nelson J.O."/>
            <person name="Pepin K.H."/>
            <person name="Qin X."/>
            <person name="Sutton G.G."/>
            <person name="Venter E."/>
            <person name="Walenz B.P."/>
            <person name="Wallis J.W."/>
            <person name="Worley K.C."/>
            <person name="Yang S.-P."/>
            <person name="Jones S.M."/>
            <person name="Marra M.A."/>
            <person name="Rocchi M."/>
            <person name="Schein J.E."/>
            <person name="Baertsch R."/>
            <person name="Clarke L."/>
            <person name="Csuros M."/>
            <person name="Glasscock J."/>
            <person name="Harris R.A."/>
            <person name="Havlak P."/>
            <person name="Jackson A.R."/>
            <person name="Jiang H."/>
            <person name="Liu Y."/>
            <person name="Messina D.N."/>
            <person name="Shen Y."/>
            <person name="Song H.X.-Z."/>
            <person name="Wylie T."/>
            <person name="Zhang L."/>
            <person name="Birney E."/>
            <person name="Han K."/>
            <person name="Konkel M.K."/>
            <person name="Lee J."/>
            <person name="Smit A.F.A."/>
            <person name="Ullmer B."/>
            <person name="Wang H."/>
            <person name="Xing J."/>
            <person name="Burhans R."/>
            <person name="Cheng Z."/>
            <person name="Karro J.E."/>
            <person name="Ma J."/>
            <person name="Raney B."/>
            <person name="She X."/>
            <person name="Cox M.J."/>
            <person name="Demuth J.P."/>
            <person name="Dumas L.J."/>
            <person name="Han S.-G."/>
            <person name="Hopkins J."/>
            <person name="Karimpour-Fard A."/>
            <person name="Kim Y.H."/>
            <person name="Pollack J.R."/>
            <person name="Vinar T."/>
            <person name="Addo-Quaye C."/>
            <person name="Degenhardt J."/>
            <person name="Denby A."/>
            <person name="Hubisz M.J."/>
            <person name="Indap A."/>
            <person name="Kosiol C."/>
            <person name="Lahn B.T."/>
            <person name="Lawson H.A."/>
            <person name="Marklein A."/>
            <person name="Nielsen R."/>
            <person name="Vallender E.J."/>
            <person name="Clark A.G."/>
            <person name="Ferguson B."/>
            <person name="Hernandez R.D."/>
            <person name="Hirani K."/>
            <person name="Kehrer-Sawatzki H."/>
            <person name="Kolb J."/>
            <person name="Patil S."/>
            <person name="Pu L.-L."/>
            <person name="Ren Y."/>
            <person name="Smith D.G."/>
            <person name="Wheeler D.A."/>
            <person name="Schenck I."/>
            <person name="Ball E.V."/>
            <person name="Chen R."/>
            <person name="Cooper D.N."/>
            <person name="Giardine B."/>
            <person name="Hsu F."/>
            <person name="Kent W.J."/>
            <person name="Lesk A."/>
            <person name="Nelson D.L."/>
            <person name="O'brien W.E."/>
            <person name="Pruefer K."/>
            <person name="Stenson P.D."/>
            <person name="Wallace J.C."/>
            <person name="Ke H."/>
            <person name="Liu X.-M."/>
            <person name="Wang P."/>
            <person name="Xiang A.P."/>
            <person name="Yang F."/>
            <person name="Barber G.P."/>
            <person name="Haussler D."/>
            <person name="Karolchik D."/>
            <person name="Kern A.D."/>
            <person name="Kuhn R.M."/>
            <person name="Smith K.E."/>
            <person name="Zwieg A.S."/>
        </authorList>
    </citation>
    <scope>NUCLEOTIDE SEQUENCE [LARGE SCALE GENOMIC DNA]</scope>
    <source>
        <strain evidence="3">17573</strain>
    </source>
</reference>
<keyword evidence="3" id="KW-1185">Reference proteome</keyword>
<reference evidence="2" key="2">
    <citation type="submission" date="2019-01" db="EMBL/GenBank/DDBJ databases">
        <authorList>
            <person name="Graves T."/>
            <person name="Eichler E.E."/>
            <person name="Wilson R.K."/>
        </authorList>
    </citation>
    <scope>NUCLEOTIDE SEQUENCE [LARGE SCALE GENOMIC DNA]</scope>
    <source>
        <strain evidence="2">17573</strain>
    </source>
</reference>
<dbReference type="AlphaFoldDB" id="A0A5F8ACG7"/>
<dbReference type="PANTHER" id="PTHR12138">
    <property type="entry name" value="PRIMATE-EXPANDED PROTEIN FAMILY"/>
    <property type="match status" value="1"/>
</dbReference>
<dbReference type="Proteomes" id="UP000006718">
    <property type="component" value="Chromosome 14"/>
</dbReference>
<dbReference type="Bgee" id="ENSMMUG00000061647">
    <property type="expression patterns" value="Expressed in spermatid and 20 other cell types or tissues"/>
</dbReference>
<accession>A0A5F8ACG7</accession>
<feature type="chain" id="PRO_5023895821" evidence="1">
    <location>
        <begin position="16"/>
        <end position="109"/>
    </location>
</feature>
<reference evidence="2" key="3">
    <citation type="submission" date="2025-08" db="UniProtKB">
        <authorList>
            <consortium name="Ensembl"/>
        </authorList>
    </citation>
    <scope>IDENTIFICATION</scope>
    <source>
        <strain evidence="2">17573</strain>
    </source>
</reference>
<dbReference type="PRINTS" id="PR02045">
    <property type="entry name" value="F138DOMAIN"/>
</dbReference>
<evidence type="ECO:0000313" key="3">
    <source>
        <dbReference type="Proteomes" id="UP000006718"/>
    </source>
</evidence>